<comment type="caution">
    <text evidence="1">The sequence shown here is derived from an EMBL/GenBank/DDBJ whole genome shotgun (WGS) entry which is preliminary data.</text>
</comment>
<dbReference type="PANTHER" id="PTHR46169">
    <property type="entry name" value="DNA REPLICATION-RELATED ELEMENT FACTOR, ISOFORM A"/>
    <property type="match status" value="1"/>
</dbReference>
<dbReference type="InterPro" id="IPR052717">
    <property type="entry name" value="Vacuolar_transposase_reg"/>
</dbReference>
<sequence length="192" mass="21394">MNFHTLSYSTPVNDFELSNEEWRVLDALLTTLDPINAATELLSGKHYSTLLITAYLDPETNIGITADEISVAKELIIKEVTSLASSTPSSSSNEHKATISHTLELESYLKKCGMLLAPTRKATLPSLLTSTTIKQEISLYSRISKTNYDLSICWLEYRHQLPLLFTLVKKYLAISATSVAGESTFYKELIIL</sequence>
<reference evidence="1" key="1">
    <citation type="submission" date="2021-02" db="EMBL/GenBank/DDBJ databases">
        <authorList>
            <person name="Nowell W R."/>
        </authorList>
    </citation>
    <scope>NUCLEOTIDE SEQUENCE</scope>
</reference>
<dbReference type="EMBL" id="CAJNOQ010025010">
    <property type="protein sequence ID" value="CAF1533374.1"/>
    <property type="molecule type" value="Genomic_DNA"/>
</dbReference>
<dbReference type="Proteomes" id="UP000681722">
    <property type="component" value="Unassembled WGS sequence"/>
</dbReference>
<dbReference type="GO" id="GO:0005634">
    <property type="term" value="C:nucleus"/>
    <property type="evidence" value="ECO:0007669"/>
    <property type="project" value="TreeGrafter"/>
</dbReference>
<dbReference type="InterPro" id="IPR012337">
    <property type="entry name" value="RNaseH-like_sf"/>
</dbReference>
<evidence type="ECO:0008006" key="4">
    <source>
        <dbReference type="Google" id="ProtNLM"/>
    </source>
</evidence>
<dbReference type="GO" id="GO:0006357">
    <property type="term" value="P:regulation of transcription by RNA polymerase II"/>
    <property type="evidence" value="ECO:0007669"/>
    <property type="project" value="TreeGrafter"/>
</dbReference>
<protein>
    <recommendedName>
        <fullName evidence="4">HAT C-terminal dimerisation domain-containing protein</fullName>
    </recommendedName>
</protein>
<organism evidence="1 3">
    <name type="scientific">Didymodactylos carnosus</name>
    <dbReference type="NCBI Taxonomy" id="1234261"/>
    <lineage>
        <taxon>Eukaryota</taxon>
        <taxon>Metazoa</taxon>
        <taxon>Spiralia</taxon>
        <taxon>Gnathifera</taxon>
        <taxon>Rotifera</taxon>
        <taxon>Eurotatoria</taxon>
        <taxon>Bdelloidea</taxon>
        <taxon>Philodinida</taxon>
        <taxon>Philodinidae</taxon>
        <taxon>Didymodactylos</taxon>
    </lineage>
</organism>
<accession>A0A815VQD0</accession>
<dbReference type="EMBL" id="CAJOBC010090609">
    <property type="protein sequence ID" value="CAF4392953.1"/>
    <property type="molecule type" value="Genomic_DNA"/>
</dbReference>
<dbReference type="PANTHER" id="PTHR46169:SF29">
    <property type="entry name" value="DNA REPLICATION-RELATED ELEMENT FACTOR, ISOFORM A"/>
    <property type="match status" value="1"/>
</dbReference>
<evidence type="ECO:0000313" key="3">
    <source>
        <dbReference type="Proteomes" id="UP000663829"/>
    </source>
</evidence>
<evidence type="ECO:0000313" key="1">
    <source>
        <dbReference type="EMBL" id="CAF1533374.1"/>
    </source>
</evidence>
<dbReference type="AlphaFoldDB" id="A0A815VQD0"/>
<dbReference type="SUPFAM" id="SSF53098">
    <property type="entry name" value="Ribonuclease H-like"/>
    <property type="match status" value="1"/>
</dbReference>
<dbReference type="Proteomes" id="UP000663829">
    <property type="component" value="Unassembled WGS sequence"/>
</dbReference>
<evidence type="ECO:0000313" key="2">
    <source>
        <dbReference type="EMBL" id="CAF4392953.1"/>
    </source>
</evidence>
<name>A0A815VQD0_9BILA</name>
<proteinExistence type="predicted"/>
<gene>
    <name evidence="1" type="ORF">GPM918_LOCUS38186</name>
    <name evidence="2" type="ORF">SRO942_LOCUS38995</name>
</gene>
<keyword evidence="3" id="KW-1185">Reference proteome</keyword>